<evidence type="ECO:0000256" key="2">
    <source>
        <dbReference type="ARBA" id="ARBA00022448"/>
    </source>
</evidence>
<keyword evidence="2 7" id="KW-0813">Transport</keyword>
<comment type="subcellular location">
    <subcellularLocation>
        <location evidence="1 7">Cell membrane</location>
        <topology evidence="1 7">Multi-pass membrane protein</topology>
    </subcellularLocation>
</comment>
<protein>
    <submittedName>
        <fullName evidence="9">ABC transporter permease subunit</fullName>
    </submittedName>
</protein>
<evidence type="ECO:0000256" key="6">
    <source>
        <dbReference type="ARBA" id="ARBA00023136"/>
    </source>
</evidence>
<evidence type="ECO:0000313" key="9">
    <source>
        <dbReference type="EMBL" id="REI40409.1"/>
    </source>
</evidence>
<evidence type="ECO:0000256" key="4">
    <source>
        <dbReference type="ARBA" id="ARBA00022692"/>
    </source>
</evidence>
<dbReference type="PANTHER" id="PTHR30193:SF37">
    <property type="entry name" value="INNER MEMBRANE ABC TRANSPORTER PERMEASE PROTEIN YCJO"/>
    <property type="match status" value="1"/>
</dbReference>
<dbReference type="Proteomes" id="UP000263486">
    <property type="component" value="Unassembled WGS sequence"/>
</dbReference>
<evidence type="ECO:0000256" key="5">
    <source>
        <dbReference type="ARBA" id="ARBA00022989"/>
    </source>
</evidence>
<name>A0ABX9KG68_9FUSO</name>
<comment type="similarity">
    <text evidence="7">Belongs to the binding-protein-dependent transport system permease family.</text>
</comment>
<proteinExistence type="inferred from homology"/>
<feature type="transmembrane region" description="Helical" evidence="7">
    <location>
        <begin position="236"/>
        <end position="259"/>
    </location>
</feature>
<keyword evidence="4 7" id="KW-0812">Transmembrane</keyword>
<feature type="transmembrane region" description="Helical" evidence="7">
    <location>
        <begin position="47"/>
        <end position="73"/>
    </location>
</feature>
<dbReference type="Gene3D" id="1.10.3720.10">
    <property type="entry name" value="MetI-like"/>
    <property type="match status" value="1"/>
</dbReference>
<dbReference type="InterPro" id="IPR000515">
    <property type="entry name" value="MetI-like"/>
</dbReference>
<feature type="transmembrane region" description="Helical" evidence="7">
    <location>
        <begin position="190"/>
        <end position="215"/>
    </location>
</feature>
<dbReference type="EMBL" id="QUAJ01000020">
    <property type="protein sequence ID" value="REI40409.1"/>
    <property type="molecule type" value="Genomic_DNA"/>
</dbReference>
<keyword evidence="10" id="KW-1185">Reference proteome</keyword>
<dbReference type="InterPro" id="IPR051393">
    <property type="entry name" value="ABC_transporter_permease"/>
</dbReference>
<comment type="caution">
    <text evidence="9">The sequence shown here is derived from an EMBL/GenBank/DDBJ whole genome shotgun (WGS) entry which is preliminary data.</text>
</comment>
<feature type="transmembrane region" description="Helical" evidence="7">
    <location>
        <begin position="142"/>
        <end position="162"/>
    </location>
</feature>
<reference evidence="9 10" key="1">
    <citation type="submission" date="2018-08" db="EMBL/GenBank/DDBJ databases">
        <title>Draft genome sequence of Psychrilyobacter sp. strain SD5 isolated from Black Sea water.</title>
        <authorList>
            <person name="Yadav S."/>
            <person name="Villanueva L."/>
            <person name="Damste J.S.S."/>
        </authorList>
    </citation>
    <scope>NUCLEOTIDE SEQUENCE [LARGE SCALE GENOMIC DNA]</scope>
    <source>
        <strain evidence="9 10">SD5</strain>
    </source>
</reference>
<dbReference type="Pfam" id="PF00528">
    <property type="entry name" value="BPD_transp_1"/>
    <property type="match status" value="1"/>
</dbReference>
<evidence type="ECO:0000313" key="10">
    <source>
        <dbReference type="Proteomes" id="UP000263486"/>
    </source>
</evidence>
<feature type="transmembrane region" description="Helical" evidence="7">
    <location>
        <begin position="107"/>
        <end position="130"/>
    </location>
</feature>
<evidence type="ECO:0000259" key="8">
    <source>
        <dbReference type="PROSITE" id="PS50928"/>
    </source>
</evidence>
<keyword evidence="3" id="KW-1003">Cell membrane</keyword>
<gene>
    <name evidence="9" type="ORF">DYH56_11150</name>
</gene>
<organism evidence="9 10">
    <name type="scientific">Psychrilyobacter piezotolerans</name>
    <dbReference type="NCBI Taxonomy" id="2293438"/>
    <lineage>
        <taxon>Bacteria</taxon>
        <taxon>Fusobacteriati</taxon>
        <taxon>Fusobacteriota</taxon>
        <taxon>Fusobacteriia</taxon>
        <taxon>Fusobacteriales</taxon>
        <taxon>Fusobacteriaceae</taxon>
        <taxon>Psychrilyobacter</taxon>
    </lineage>
</organism>
<dbReference type="InterPro" id="IPR035906">
    <property type="entry name" value="MetI-like_sf"/>
</dbReference>
<dbReference type="SUPFAM" id="SSF160964">
    <property type="entry name" value="MalF N-terminal region-like"/>
    <property type="match status" value="1"/>
</dbReference>
<sequence>MKQQRILTDCWLNNKELDMQNVEILLIDEKPKKRFCIKRLAGKGKPYGFIGPLSLLLFTFYVIPIFLSIYFSFTDYNIIKKPGFIGLSNYRDLLLDETFKASIKNTFIFTLGVVPAQTIFSLFMASWLVSRGKSRLTEFVKGAMFIPVISSMVLVSIVWRILLNGEGSPLNMILNILNITQPNWLGDSSIVLFVLMGITVWKNTGYFMILYIAGLMEIPKNYTEAARVDGAGRWRVFYHITLPLLKPTTIMVVFLGMVWSLQTFDLIYTLTGGGPGNASMTLVLHIYNNAFKNFNAGYAMTIANILLFFSAMAAIVQKSFLKKEKSEVY</sequence>
<dbReference type="CDD" id="cd06261">
    <property type="entry name" value="TM_PBP2"/>
    <property type="match status" value="1"/>
</dbReference>
<feature type="transmembrane region" description="Helical" evidence="7">
    <location>
        <begin position="296"/>
        <end position="316"/>
    </location>
</feature>
<dbReference type="PROSITE" id="PS50928">
    <property type="entry name" value="ABC_TM1"/>
    <property type="match status" value="1"/>
</dbReference>
<keyword evidence="5 7" id="KW-1133">Transmembrane helix</keyword>
<evidence type="ECO:0000256" key="1">
    <source>
        <dbReference type="ARBA" id="ARBA00004651"/>
    </source>
</evidence>
<dbReference type="PANTHER" id="PTHR30193">
    <property type="entry name" value="ABC TRANSPORTER PERMEASE PROTEIN"/>
    <property type="match status" value="1"/>
</dbReference>
<accession>A0ABX9KG68</accession>
<feature type="domain" description="ABC transmembrane type-1" evidence="8">
    <location>
        <begin position="103"/>
        <end position="317"/>
    </location>
</feature>
<evidence type="ECO:0000256" key="3">
    <source>
        <dbReference type="ARBA" id="ARBA00022475"/>
    </source>
</evidence>
<keyword evidence="6 7" id="KW-0472">Membrane</keyword>
<dbReference type="SUPFAM" id="SSF161098">
    <property type="entry name" value="MetI-like"/>
    <property type="match status" value="1"/>
</dbReference>
<evidence type="ECO:0000256" key="7">
    <source>
        <dbReference type="RuleBase" id="RU363032"/>
    </source>
</evidence>